<evidence type="ECO:0000313" key="1">
    <source>
        <dbReference type="EMBL" id="CAA9447775.1"/>
    </source>
</evidence>
<sequence>MPRLAKEAAGWAEKLHECDLLRSAYQDQQAAGLMTLGELGSKLSGAWRKRAG</sequence>
<reference evidence="1" key="1">
    <citation type="submission" date="2020-02" db="EMBL/GenBank/DDBJ databases">
        <authorList>
            <person name="Meier V. D."/>
        </authorList>
    </citation>
    <scope>NUCLEOTIDE SEQUENCE</scope>
    <source>
        <strain evidence="1">AVDCRST_MAG01</strain>
    </source>
</reference>
<gene>
    <name evidence="1" type="ORF">AVDCRST_MAG01-01-4267</name>
</gene>
<name>A0A6J4QUC1_9ACTN</name>
<proteinExistence type="predicted"/>
<organism evidence="1">
    <name type="scientific">uncultured Rubrobacteraceae bacterium</name>
    <dbReference type="NCBI Taxonomy" id="349277"/>
    <lineage>
        <taxon>Bacteria</taxon>
        <taxon>Bacillati</taxon>
        <taxon>Actinomycetota</taxon>
        <taxon>Rubrobacteria</taxon>
        <taxon>Rubrobacterales</taxon>
        <taxon>Rubrobacteraceae</taxon>
        <taxon>environmental samples</taxon>
    </lineage>
</organism>
<accession>A0A6J4QUC1</accession>
<protein>
    <submittedName>
        <fullName evidence="1">Uncharacterized protein</fullName>
    </submittedName>
</protein>
<dbReference type="EMBL" id="CADCUW010000552">
    <property type="protein sequence ID" value="CAA9447775.1"/>
    <property type="molecule type" value="Genomic_DNA"/>
</dbReference>
<dbReference type="AlphaFoldDB" id="A0A6J4QUC1"/>